<evidence type="ECO:0000259" key="1">
    <source>
        <dbReference type="Pfam" id="PF13280"/>
    </source>
</evidence>
<dbReference type="EMBL" id="UOFH01000017">
    <property type="protein sequence ID" value="VAW58560.1"/>
    <property type="molecule type" value="Genomic_DNA"/>
</dbReference>
<dbReference type="Pfam" id="PF13280">
    <property type="entry name" value="WYL"/>
    <property type="match status" value="1"/>
</dbReference>
<feature type="domain" description="WYL" evidence="1">
    <location>
        <begin position="129"/>
        <end position="197"/>
    </location>
</feature>
<dbReference type="PROSITE" id="PS52050">
    <property type="entry name" value="WYL"/>
    <property type="match status" value="1"/>
</dbReference>
<dbReference type="PIRSF" id="PIRSF015558">
    <property type="entry name" value="Txn_reg_DeoR_prd"/>
    <property type="match status" value="1"/>
</dbReference>
<sequence length="297" mass="34030">MTQNIKMLHEIKFATRQRLQFIEIMAYYSGNISRSMLAKAYGISDPAATKDLKLYNDLAPGNLEYNPSLFSFVPSVNFDEVFADLNPHTVLSMFAQNLLSVDNPSGNEPIYGISVEDIPFPVRLPQKSVLAPLIQAMKNATQLKVNYHSLSQNDAQKQMRIIEPHALVNNGLRWHVRAYDHQHYDFRDFVLSRFTETEKLNIEAESSQNYDDEWTEYVTLKLQAHPKLSNKQRLALSYDYDMQDGVIELNVRRALVGYLLQQMKVDTTIDASLNPNAYQLIVSNRDEIEAFAGWAFA</sequence>
<organism evidence="4">
    <name type="scientific">hydrothermal vent metagenome</name>
    <dbReference type="NCBI Taxonomy" id="652676"/>
    <lineage>
        <taxon>unclassified sequences</taxon>
        <taxon>metagenomes</taxon>
        <taxon>ecological metagenomes</taxon>
    </lineage>
</organism>
<protein>
    <submittedName>
        <fullName evidence="4">Uncharacterized protein</fullName>
    </submittedName>
</protein>
<dbReference type="AlphaFoldDB" id="A0A3B0X1H6"/>
<dbReference type="InterPro" id="IPR016634">
    <property type="entry name" value="CapW-like"/>
</dbReference>
<feature type="domain" description="DNA-binding transcriptional repressor CapW C-terminal dimerisation" evidence="2">
    <location>
        <begin position="218"/>
        <end position="288"/>
    </location>
</feature>
<dbReference type="PANTHER" id="PTHR34580">
    <property type="match status" value="1"/>
</dbReference>
<gene>
    <name evidence="4" type="ORF">MNBD_GAMMA08-850</name>
</gene>
<accession>A0A3B0X1H6</accession>
<dbReference type="Pfam" id="PF26107">
    <property type="entry name" value="BrxR_CTD"/>
    <property type="match status" value="1"/>
</dbReference>
<reference evidence="4" key="1">
    <citation type="submission" date="2018-06" db="EMBL/GenBank/DDBJ databases">
        <authorList>
            <person name="Zhirakovskaya E."/>
        </authorList>
    </citation>
    <scope>NUCLEOTIDE SEQUENCE</scope>
</reference>
<dbReference type="InterPro" id="IPR026881">
    <property type="entry name" value="WYL_dom"/>
</dbReference>
<proteinExistence type="predicted"/>
<dbReference type="InterPro" id="IPR051534">
    <property type="entry name" value="CBASS_pafABC_assoc_protein"/>
</dbReference>
<evidence type="ECO:0000313" key="4">
    <source>
        <dbReference type="EMBL" id="VAW58560.1"/>
    </source>
</evidence>
<dbReference type="InterPro" id="IPR059019">
    <property type="entry name" value="WHD_CapW"/>
</dbReference>
<dbReference type="InterPro" id="IPR059020">
    <property type="entry name" value="CapW_CTD"/>
</dbReference>
<evidence type="ECO:0000259" key="3">
    <source>
        <dbReference type="Pfam" id="PF26109"/>
    </source>
</evidence>
<feature type="domain" description="DNA-binding transcriptional repressor CapW winged helix-turn-helix" evidence="3">
    <location>
        <begin position="15"/>
        <end position="95"/>
    </location>
</feature>
<dbReference type="Pfam" id="PF26109">
    <property type="entry name" value="WHD_BrxR"/>
    <property type="match status" value="1"/>
</dbReference>
<dbReference type="PANTHER" id="PTHR34580:SF3">
    <property type="entry name" value="PROTEIN PAFB"/>
    <property type="match status" value="1"/>
</dbReference>
<name>A0A3B0X1H6_9ZZZZ</name>
<evidence type="ECO:0000259" key="2">
    <source>
        <dbReference type="Pfam" id="PF26107"/>
    </source>
</evidence>